<accession>A0AAD5USH0</accession>
<dbReference type="EMBL" id="JANAWD010000885">
    <property type="protein sequence ID" value="KAJ3475267.1"/>
    <property type="molecule type" value="Genomic_DNA"/>
</dbReference>
<keyword evidence="3" id="KW-1185">Reference proteome</keyword>
<dbReference type="AlphaFoldDB" id="A0AAD5USH0"/>
<protein>
    <submittedName>
        <fullName evidence="2">Uncharacterized protein</fullName>
    </submittedName>
</protein>
<feature type="compositionally biased region" description="Low complexity" evidence="1">
    <location>
        <begin position="108"/>
        <end position="119"/>
    </location>
</feature>
<name>A0AAD5USH0_9APHY</name>
<gene>
    <name evidence="2" type="ORF">NLI96_g11949</name>
</gene>
<dbReference type="Proteomes" id="UP001212997">
    <property type="component" value="Unassembled WGS sequence"/>
</dbReference>
<organism evidence="2 3">
    <name type="scientific">Meripilus lineatus</name>
    <dbReference type="NCBI Taxonomy" id="2056292"/>
    <lineage>
        <taxon>Eukaryota</taxon>
        <taxon>Fungi</taxon>
        <taxon>Dikarya</taxon>
        <taxon>Basidiomycota</taxon>
        <taxon>Agaricomycotina</taxon>
        <taxon>Agaricomycetes</taxon>
        <taxon>Polyporales</taxon>
        <taxon>Meripilaceae</taxon>
        <taxon>Meripilus</taxon>
    </lineage>
</organism>
<evidence type="ECO:0000313" key="2">
    <source>
        <dbReference type="EMBL" id="KAJ3475267.1"/>
    </source>
</evidence>
<evidence type="ECO:0000313" key="3">
    <source>
        <dbReference type="Proteomes" id="UP001212997"/>
    </source>
</evidence>
<evidence type="ECO:0000256" key="1">
    <source>
        <dbReference type="SAM" id="MobiDB-lite"/>
    </source>
</evidence>
<feature type="region of interest" description="Disordered" evidence="1">
    <location>
        <begin position="104"/>
        <end position="123"/>
    </location>
</feature>
<proteinExistence type="predicted"/>
<feature type="region of interest" description="Disordered" evidence="1">
    <location>
        <begin position="25"/>
        <end position="46"/>
    </location>
</feature>
<reference evidence="2" key="1">
    <citation type="submission" date="2022-07" db="EMBL/GenBank/DDBJ databases">
        <title>Genome Sequence of Physisporinus lineatus.</title>
        <authorList>
            <person name="Buettner E."/>
        </authorList>
    </citation>
    <scope>NUCLEOTIDE SEQUENCE</scope>
    <source>
        <strain evidence="2">VT162</strain>
    </source>
</reference>
<sequence>MSQQQYQMMMQHPYYQQMNQARMAQSTPNPGAVPAAQTAGQSTPARNSPMVAAQTIASRSPMPQNPQQAALAAQQQSYGYSTMQMQYGTQMRPMAHPQYHMVPGNAAGGQQIQPGQQPQEQPPVPQVMAQYPPMYPMNYQIGPVGQNRFWPVGRGIPVVNGQHPMPGMPPHPQQMALGAGKVPGGMQGS</sequence>
<comment type="caution">
    <text evidence="2">The sequence shown here is derived from an EMBL/GenBank/DDBJ whole genome shotgun (WGS) entry which is preliminary data.</text>
</comment>